<dbReference type="SUPFAM" id="SSF50978">
    <property type="entry name" value="WD40 repeat-like"/>
    <property type="match status" value="1"/>
</dbReference>
<keyword evidence="4" id="KW-0539">Nucleus</keyword>
<dbReference type="PANTHER" id="PTHR44040:SF1">
    <property type="entry name" value="RETINOBLASTOMA-BINDING PROTEIN 5"/>
    <property type="match status" value="1"/>
</dbReference>
<dbReference type="PROSITE" id="PS00678">
    <property type="entry name" value="WD_REPEATS_1"/>
    <property type="match status" value="2"/>
</dbReference>
<dbReference type="Pfam" id="PF00400">
    <property type="entry name" value="WD40"/>
    <property type="match status" value="3"/>
</dbReference>
<feature type="compositionally biased region" description="Acidic residues" evidence="6">
    <location>
        <begin position="376"/>
        <end position="391"/>
    </location>
</feature>
<dbReference type="SMART" id="SM00320">
    <property type="entry name" value="WD40"/>
    <property type="match status" value="5"/>
</dbReference>
<name>A0A427XQQ4_9TREE</name>
<dbReference type="InterPro" id="IPR015943">
    <property type="entry name" value="WD40/YVTN_repeat-like_dom_sf"/>
</dbReference>
<feature type="repeat" description="WD" evidence="5">
    <location>
        <begin position="37"/>
        <end position="62"/>
    </location>
</feature>
<feature type="region of interest" description="Disordered" evidence="6">
    <location>
        <begin position="376"/>
        <end position="435"/>
    </location>
</feature>
<dbReference type="InterPro" id="IPR036322">
    <property type="entry name" value="WD40_repeat_dom_sf"/>
</dbReference>
<gene>
    <name evidence="7" type="primary">SWD1</name>
    <name evidence="7" type="ORF">EHS24_008565</name>
</gene>
<evidence type="ECO:0000313" key="7">
    <source>
        <dbReference type="EMBL" id="RSH81131.1"/>
    </source>
</evidence>
<dbReference type="EMBL" id="RSCE01000007">
    <property type="protein sequence ID" value="RSH81131.1"/>
    <property type="molecule type" value="Genomic_DNA"/>
</dbReference>
<dbReference type="AlphaFoldDB" id="A0A427XQQ4"/>
<organism evidence="7 8">
    <name type="scientific">Apiotrichum porosum</name>
    <dbReference type="NCBI Taxonomy" id="105984"/>
    <lineage>
        <taxon>Eukaryota</taxon>
        <taxon>Fungi</taxon>
        <taxon>Dikarya</taxon>
        <taxon>Basidiomycota</taxon>
        <taxon>Agaricomycotina</taxon>
        <taxon>Tremellomycetes</taxon>
        <taxon>Trichosporonales</taxon>
        <taxon>Trichosporonaceae</taxon>
        <taxon>Apiotrichum</taxon>
    </lineage>
</organism>
<protein>
    <submittedName>
        <fullName evidence="7">Chromatin binding protein</fullName>
    </submittedName>
</protein>
<evidence type="ECO:0000256" key="2">
    <source>
        <dbReference type="ARBA" id="ARBA00022574"/>
    </source>
</evidence>
<dbReference type="PROSITE" id="PS50294">
    <property type="entry name" value="WD_REPEATS_REGION"/>
    <property type="match status" value="1"/>
</dbReference>
<evidence type="ECO:0000256" key="3">
    <source>
        <dbReference type="ARBA" id="ARBA00022737"/>
    </source>
</evidence>
<comment type="caution">
    <text evidence="7">The sequence shown here is derived from an EMBL/GenBank/DDBJ whole genome shotgun (WGS) entry which is preliminary data.</text>
</comment>
<dbReference type="PROSITE" id="PS50082">
    <property type="entry name" value="WD_REPEATS_2"/>
    <property type="match status" value="2"/>
</dbReference>
<dbReference type="Gene3D" id="2.130.10.10">
    <property type="entry name" value="YVTN repeat-like/Quinoprotein amine dehydrogenase"/>
    <property type="match status" value="2"/>
</dbReference>
<keyword evidence="2 5" id="KW-0853">WD repeat</keyword>
<dbReference type="InterPro" id="IPR019775">
    <property type="entry name" value="WD40_repeat_CS"/>
</dbReference>
<dbReference type="GO" id="GO:0048188">
    <property type="term" value="C:Set1C/COMPASS complex"/>
    <property type="evidence" value="ECO:0007669"/>
    <property type="project" value="InterPro"/>
</dbReference>
<comment type="subcellular location">
    <subcellularLocation>
        <location evidence="1">Nucleus</location>
    </subcellularLocation>
</comment>
<dbReference type="RefSeq" id="XP_028475850.1">
    <property type="nucleotide sequence ID" value="XM_028623876.1"/>
</dbReference>
<evidence type="ECO:0000256" key="4">
    <source>
        <dbReference type="ARBA" id="ARBA00023242"/>
    </source>
</evidence>
<proteinExistence type="predicted"/>
<dbReference type="OrthoDB" id="196858at2759"/>
<reference evidence="7 8" key="1">
    <citation type="submission" date="2018-11" db="EMBL/GenBank/DDBJ databases">
        <title>Genome sequence of Apiotrichum porosum DSM 27194.</title>
        <authorList>
            <person name="Aliyu H."/>
            <person name="Gorte O."/>
            <person name="Ochsenreither K."/>
        </authorList>
    </citation>
    <scope>NUCLEOTIDE SEQUENCE [LARGE SCALE GENOMIC DNA]</scope>
    <source>
        <strain evidence="7 8">DSM 27194</strain>
    </source>
</reference>
<dbReference type="PANTHER" id="PTHR44040">
    <property type="entry name" value="RETINOBLASTOMA-BINDING PROTEIN 5"/>
    <property type="match status" value="1"/>
</dbReference>
<dbReference type="GeneID" id="39593108"/>
<feature type="compositionally biased region" description="Acidic residues" evidence="6">
    <location>
        <begin position="167"/>
        <end position="176"/>
    </location>
</feature>
<sequence length="478" mass="52389">MQQLLNPFAQKYPEAVDSTLSSQAASVRFNQSGPFAGHYLAAGGSDGLVEVWDVESRGVVRVLEGHVKAVGGLSWSRNNRYLLSASLDGTAIIWDLAVASPLLRPHNPAGSATVSRSRTIRFDAPLATAQFHPRNSNIILATLTCNEVVLADLRGEGRRDVLEDVMEGEQDGEGQNDEGANGEEAAAPRKKSSLACAAWSPCGSRIYAGTSSGVVLIIDPVSRLVLSRIRVGTSGIRQLAFDASGQNLILSSSDRALRVLVVNPRTGELLPIHRFQDIINRTPWHAVGFSGDGEYVMGGAGHKMAHNVFVWDRETGALVKVLEGPKEPLVDCDWHPTRPIVASAADSGDIHIWQTRNPDKWAAFAAGFEELEENVEYDEREDEFDIEDEDEQARKKNVAEDEVIDVLSPQDDYPQRPQPLYDIHEDGDDDDSDDARMARMVRAAAEWAAQGPDDDTWDGFYLSLDLLDPPPNEENRDD</sequence>
<dbReference type="InterPro" id="IPR001680">
    <property type="entry name" value="WD40_rpt"/>
</dbReference>
<dbReference type="InterPro" id="IPR037850">
    <property type="entry name" value="RBBP5/Swd1"/>
</dbReference>
<dbReference type="Proteomes" id="UP000279236">
    <property type="component" value="Unassembled WGS sequence"/>
</dbReference>
<evidence type="ECO:0000256" key="5">
    <source>
        <dbReference type="PROSITE-ProRule" id="PRU00221"/>
    </source>
</evidence>
<evidence type="ECO:0000256" key="1">
    <source>
        <dbReference type="ARBA" id="ARBA00004123"/>
    </source>
</evidence>
<keyword evidence="8" id="KW-1185">Reference proteome</keyword>
<evidence type="ECO:0000313" key="8">
    <source>
        <dbReference type="Proteomes" id="UP000279236"/>
    </source>
</evidence>
<dbReference type="STRING" id="105984.A0A427XQQ4"/>
<evidence type="ECO:0000256" key="6">
    <source>
        <dbReference type="SAM" id="MobiDB-lite"/>
    </source>
</evidence>
<feature type="region of interest" description="Disordered" evidence="6">
    <location>
        <begin position="167"/>
        <end position="187"/>
    </location>
</feature>
<accession>A0A427XQQ4</accession>
<feature type="repeat" description="WD" evidence="5">
    <location>
        <begin position="63"/>
        <end position="104"/>
    </location>
</feature>
<keyword evidence="3" id="KW-0677">Repeat</keyword>